<dbReference type="InterPro" id="IPR013149">
    <property type="entry name" value="ADH-like_C"/>
</dbReference>
<protein>
    <recommendedName>
        <fullName evidence="9">enoyl-[acyl-carrier-protein] reductase</fullName>
        <ecNumber evidence="9">1.3.1.104</ecNumber>
    </recommendedName>
</protein>
<dbReference type="Gene3D" id="3.90.180.10">
    <property type="entry name" value="Medium-chain alcohol dehydrogenases, catalytic domain"/>
    <property type="match status" value="1"/>
</dbReference>
<keyword evidence="8" id="KW-0275">Fatty acid biosynthesis</keyword>
<dbReference type="PANTHER" id="PTHR43981:SF2">
    <property type="entry name" value="ENOYL-[ACYL-CARRIER-PROTEIN] REDUCTASE, MITOCHONDRIAL"/>
    <property type="match status" value="1"/>
</dbReference>
<evidence type="ECO:0000259" key="11">
    <source>
        <dbReference type="SMART" id="SM00829"/>
    </source>
</evidence>
<dbReference type="SUPFAM" id="SSF50129">
    <property type="entry name" value="GroES-like"/>
    <property type="match status" value="1"/>
</dbReference>
<evidence type="ECO:0000256" key="5">
    <source>
        <dbReference type="ARBA" id="ARBA00022946"/>
    </source>
</evidence>
<evidence type="ECO:0000256" key="1">
    <source>
        <dbReference type="ARBA" id="ARBA00010371"/>
    </source>
</evidence>
<evidence type="ECO:0000256" key="3">
    <source>
        <dbReference type="ARBA" id="ARBA00022832"/>
    </source>
</evidence>
<accession>A0AA37Q288</accession>
<feature type="domain" description="Enoyl reductase (ER)" evidence="11">
    <location>
        <begin position="14"/>
        <end position="328"/>
    </location>
</feature>
<evidence type="ECO:0000256" key="2">
    <source>
        <dbReference type="ARBA" id="ARBA00022516"/>
    </source>
</evidence>
<proteinExistence type="inferred from homology"/>
<evidence type="ECO:0000256" key="10">
    <source>
        <dbReference type="ARBA" id="ARBA00048843"/>
    </source>
</evidence>
<keyword evidence="3" id="KW-0276">Fatty acid metabolism</keyword>
<dbReference type="PANTHER" id="PTHR43981">
    <property type="entry name" value="ENOYL-[ACYL-CARRIER-PROTEIN] REDUCTASE, MITOCHONDRIAL"/>
    <property type="match status" value="1"/>
</dbReference>
<dbReference type="EC" id="1.3.1.104" evidence="9"/>
<dbReference type="RefSeq" id="WP_284349698.1">
    <property type="nucleotide sequence ID" value="NZ_BRXS01000003.1"/>
</dbReference>
<dbReference type="InterPro" id="IPR013154">
    <property type="entry name" value="ADH-like_N"/>
</dbReference>
<reference evidence="12" key="1">
    <citation type="submission" date="2022-08" db="EMBL/GenBank/DDBJ databases">
        <title>Draft genome sequencing of Roseisolibacter agri AW1220.</title>
        <authorList>
            <person name="Tobiishi Y."/>
            <person name="Tonouchi A."/>
        </authorList>
    </citation>
    <scope>NUCLEOTIDE SEQUENCE</scope>
    <source>
        <strain evidence="12">AW1220</strain>
    </source>
</reference>
<keyword evidence="13" id="KW-1185">Reference proteome</keyword>
<dbReference type="Proteomes" id="UP001161325">
    <property type="component" value="Unassembled WGS sequence"/>
</dbReference>
<keyword evidence="7" id="KW-0443">Lipid metabolism</keyword>
<evidence type="ECO:0000313" key="12">
    <source>
        <dbReference type="EMBL" id="GLC25249.1"/>
    </source>
</evidence>
<evidence type="ECO:0000256" key="8">
    <source>
        <dbReference type="ARBA" id="ARBA00023160"/>
    </source>
</evidence>
<keyword evidence="6" id="KW-0560">Oxidoreductase</keyword>
<name>A0AA37Q288_9BACT</name>
<keyword evidence="4" id="KW-0521">NADP</keyword>
<dbReference type="EMBL" id="BRXS01000003">
    <property type="protein sequence ID" value="GLC25249.1"/>
    <property type="molecule type" value="Genomic_DNA"/>
</dbReference>
<dbReference type="CDD" id="cd05282">
    <property type="entry name" value="ETR_like"/>
    <property type="match status" value="1"/>
</dbReference>
<keyword evidence="2" id="KW-0444">Lipid biosynthesis</keyword>
<dbReference type="InterPro" id="IPR011032">
    <property type="entry name" value="GroES-like_sf"/>
</dbReference>
<evidence type="ECO:0000256" key="9">
    <source>
        <dbReference type="ARBA" id="ARBA00038963"/>
    </source>
</evidence>
<dbReference type="GO" id="GO:0006633">
    <property type="term" value="P:fatty acid biosynthetic process"/>
    <property type="evidence" value="ECO:0007669"/>
    <property type="project" value="UniProtKB-KW"/>
</dbReference>
<dbReference type="InterPro" id="IPR020843">
    <property type="entry name" value="ER"/>
</dbReference>
<dbReference type="InterPro" id="IPR036291">
    <property type="entry name" value="NAD(P)-bd_dom_sf"/>
</dbReference>
<evidence type="ECO:0000256" key="6">
    <source>
        <dbReference type="ARBA" id="ARBA00023002"/>
    </source>
</evidence>
<dbReference type="InterPro" id="IPR051034">
    <property type="entry name" value="Mito_Enoyl-ACP_Reductase"/>
</dbReference>
<comment type="catalytic activity">
    <reaction evidence="10">
        <text>a 2,3-saturated acyl-[ACP] + NADP(+) = a (2E)-enoyl-[ACP] + NADPH + H(+)</text>
        <dbReference type="Rhea" id="RHEA:22564"/>
        <dbReference type="Rhea" id="RHEA-COMP:9925"/>
        <dbReference type="Rhea" id="RHEA-COMP:9926"/>
        <dbReference type="ChEBI" id="CHEBI:15378"/>
        <dbReference type="ChEBI" id="CHEBI:57783"/>
        <dbReference type="ChEBI" id="CHEBI:58349"/>
        <dbReference type="ChEBI" id="CHEBI:78784"/>
        <dbReference type="ChEBI" id="CHEBI:78785"/>
        <dbReference type="EC" id="1.3.1.104"/>
    </reaction>
</comment>
<evidence type="ECO:0000256" key="4">
    <source>
        <dbReference type="ARBA" id="ARBA00022857"/>
    </source>
</evidence>
<dbReference type="Pfam" id="PF00107">
    <property type="entry name" value="ADH_zinc_N"/>
    <property type="match status" value="1"/>
</dbReference>
<organism evidence="12 13">
    <name type="scientific">Roseisolibacter agri</name>
    <dbReference type="NCBI Taxonomy" id="2014610"/>
    <lineage>
        <taxon>Bacteria</taxon>
        <taxon>Pseudomonadati</taxon>
        <taxon>Gemmatimonadota</taxon>
        <taxon>Gemmatimonadia</taxon>
        <taxon>Gemmatimonadales</taxon>
        <taxon>Gemmatimonadaceae</taxon>
        <taxon>Roseisolibacter</taxon>
    </lineage>
</organism>
<keyword evidence="5" id="KW-0809">Transit peptide</keyword>
<dbReference type="SUPFAM" id="SSF51735">
    <property type="entry name" value="NAD(P)-binding Rossmann-fold domains"/>
    <property type="match status" value="1"/>
</dbReference>
<evidence type="ECO:0000256" key="7">
    <source>
        <dbReference type="ARBA" id="ARBA00023098"/>
    </source>
</evidence>
<comment type="caution">
    <text evidence="12">The sequence shown here is derived from an EMBL/GenBank/DDBJ whole genome shotgun (WGS) entry which is preliminary data.</text>
</comment>
<dbReference type="Pfam" id="PF08240">
    <property type="entry name" value="ADH_N"/>
    <property type="match status" value="1"/>
</dbReference>
<dbReference type="Gene3D" id="3.40.50.720">
    <property type="entry name" value="NAD(P)-binding Rossmann-like Domain"/>
    <property type="match status" value="1"/>
</dbReference>
<dbReference type="SMART" id="SM00829">
    <property type="entry name" value="PKS_ER"/>
    <property type="match status" value="1"/>
</dbReference>
<comment type="similarity">
    <text evidence="1">Belongs to the zinc-containing alcohol dehydrogenase family. Quinone oxidoreductase subfamily.</text>
</comment>
<dbReference type="AlphaFoldDB" id="A0AA37Q288"/>
<dbReference type="GO" id="GO:0141148">
    <property type="term" value="F:enoyl-[acyl-carrier-protein] reductase (NADPH) activity"/>
    <property type="evidence" value="ECO:0007669"/>
    <property type="project" value="UniProtKB-EC"/>
</dbReference>
<evidence type="ECO:0000313" key="13">
    <source>
        <dbReference type="Proteomes" id="UP001161325"/>
    </source>
</evidence>
<sequence length="336" mass="34687">MLAAQFSRTGAPADVLEVVQLPDPPAPGAGEVLVELVASPINPSDLLTIAGSYGVKPPLPAVPGYEGVGAVTVIGEGVTHLKVGDRVLLLTAPGTWRERVVLKAASLFPLPPGDDLQLAMLGANPPTAVLLLEKFVSLTPGDWVIQNAANSGVGAAVVAVARARGVRTVNVVRRESAVEDVRALGADVVVVDGPDLATRVHAAMQAAGGDPARLRLALDAVAGRGTRALMRCLAHGGTVVNYGGLSGEPIALDPRDLIFHETTLRGFWLVPWFRKAPPGEQALVFGEVGRLVATGALRTPVEATYPLSQVRAACAHAAREGRGGKVLLVPDGASHP</sequence>
<gene>
    <name evidence="12" type="ORF">rosag_17620</name>
</gene>